<name>A0A0E9UC39_ANGAN</name>
<evidence type="ECO:0000313" key="1">
    <source>
        <dbReference type="EMBL" id="JAH63287.1"/>
    </source>
</evidence>
<accession>A0A0E9UC39</accession>
<dbReference type="EMBL" id="GBXM01045290">
    <property type="protein sequence ID" value="JAH63287.1"/>
    <property type="molecule type" value="Transcribed_RNA"/>
</dbReference>
<reference evidence="1" key="1">
    <citation type="submission" date="2014-11" db="EMBL/GenBank/DDBJ databases">
        <authorList>
            <person name="Amaro Gonzalez C."/>
        </authorList>
    </citation>
    <scope>NUCLEOTIDE SEQUENCE</scope>
</reference>
<dbReference type="AlphaFoldDB" id="A0A0E9UC39"/>
<protein>
    <submittedName>
        <fullName evidence="1">Uncharacterized protein</fullName>
    </submittedName>
</protein>
<sequence>MIKIKIHLSTHPPSKFGHTLKWLTC</sequence>
<proteinExistence type="predicted"/>
<reference evidence="1" key="2">
    <citation type="journal article" date="2015" name="Fish Shellfish Immunol.">
        <title>Early steps in the European eel (Anguilla anguilla)-Vibrio vulnificus interaction in the gills: Role of the RtxA13 toxin.</title>
        <authorList>
            <person name="Callol A."/>
            <person name="Pajuelo D."/>
            <person name="Ebbesson L."/>
            <person name="Teles M."/>
            <person name="MacKenzie S."/>
            <person name="Amaro C."/>
        </authorList>
    </citation>
    <scope>NUCLEOTIDE SEQUENCE</scope>
</reference>
<organism evidence="1">
    <name type="scientific">Anguilla anguilla</name>
    <name type="common">European freshwater eel</name>
    <name type="synonym">Muraena anguilla</name>
    <dbReference type="NCBI Taxonomy" id="7936"/>
    <lineage>
        <taxon>Eukaryota</taxon>
        <taxon>Metazoa</taxon>
        <taxon>Chordata</taxon>
        <taxon>Craniata</taxon>
        <taxon>Vertebrata</taxon>
        <taxon>Euteleostomi</taxon>
        <taxon>Actinopterygii</taxon>
        <taxon>Neopterygii</taxon>
        <taxon>Teleostei</taxon>
        <taxon>Anguilliformes</taxon>
        <taxon>Anguillidae</taxon>
        <taxon>Anguilla</taxon>
    </lineage>
</organism>